<evidence type="ECO:0000313" key="13">
    <source>
        <dbReference type="Proteomes" id="UP001154266"/>
    </source>
</evidence>
<dbReference type="InterPro" id="IPR017441">
    <property type="entry name" value="Protein_kinase_ATP_BS"/>
</dbReference>
<dbReference type="PROSITE" id="PS50011">
    <property type="entry name" value="PROTEIN_KINASE_DOM"/>
    <property type="match status" value="1"/>
</dbReference>
<keyword evidence="12" id="KW-0449">Lipoprotein</keyword>
<evidence type="ECO:0000256" key="2">
    <source>
        <dbReference type="ARBA" id="ARBA00022527"/>
    </source>
</evidence>
<keyword evidence="2" id="KW-0723">Serine/threonine-protein kinase</keyword>
<reference evidence="12" key="1">
    <citation type="journal article" date="2023" name="Environ. Microbiol.">
        <title>The 2-methylpropene degradation pathway in Mycobacteriaceae family strains.</title>
        <authorList>
            <person name="Helbich S."/>
            <person name="Barrantes I."/>
            <person name="Dos Anjos Borges L.G."/>
            <person name="Pieper D.H."/>
            <person name="Vainshtein Y."/>
            <person name="Sohn K."/>
            <person name="Engesser K.H."/>
        </authorList>
    </citation>
    <scope>NUCLEOTIDE SEQUENCE</scope>
    <source>
        <strain evidence="12">IBE100</strain>
    </source>
</reference>
<keyword evidence="10" id="KW-0812">Transmembrane</keyword>
<keyword evidence="7 8" id="KW-0067">ATP-binding</keyword>
<comment type="caution">
    <text evidence="12">The sequence shown here is derived from an EMBL/GenBank/DDBJ whole genome shotgun (WGS) entry which is preliminary data.</text>
</comment>
<dbReference type="Pfam" id="PF10738">
    <property type="entry name" value="Lpp-LpqN"/>
    <property type="match status" value="1"/>
</dbReference>
<evidence type="ECO:0000256" key="10">
    <source>
        <dbReference type="SAM" id="Phobius"/>
    </source>
</evidence>
<sequence length="555" mass="59318">MQGTDFGRYRLLELLGRGGMGEVWRAKDTATDRIVAVKVLLPHWASDTVFQERFRREAHAAAGLNEPHVVPIHDYGEIDGRLFVDMRLIEGSDLQTILRAGPLSPARAVYIVEQIAMAVEAAHEVGLVHRDIKPSNILVAKFDFAYLIDFGIAHATGDGRLTNTGSTLGTWHYMAPERFTTGQADTSADIYALTCVLHECLTGTRPFPGDSAEQQITAHLMTPPPRPSLVTRGVPTSVDGVVARGMAKDPYDRYRTPMDLARAARAALNAPQAPAATLPAPLPAIETSSASTYYGAPPTLPAPPPQKSARNSKVLIGAAAFVAVAVLAVAAIALVVSNSSSDTAATPTASPDTSTSRSTTMRTWPPAPTTSKVAPREDDPPGPQPTIASYISENNIQETPIKPGDPGAPTIDLPVPQGWERAGAETPEWAYGAITYTGPEAAEYSPSIIALLSKLTGDVDPQTILDLAPGELQNMPGWVPANEGRNSTLDNYRAYQRSGTWQSDGRTKVVAQKTVVIPRPDGLYVLQLNADGLESQSDIVGAATVVIDEQTKIRF</sequence>
<evidence type="ECO:0000256" key="1">
    <source>
        <dbReference type="ARBA" id="ARBA00012513"/>
    </source>
</evidence>
<dbReference type="EMBL" id="JAKZMO010000024">
    <property type="protein sequence ID" value="MDG5485753.1"/>
    <property type="molecule type" value="Genomic_DNA"/>
</dbReference>
<dbReference type="Pfam" id="PF00069">
    <property type="entry name" value="Pkinase"/>
    <property type="match status" value="1"/>
</dbReference>
<evidence type="ECO:0000256" key="5">
    <source>
        <dbReference type="ARBA" id="ARBA00022741"/>
    </source>
</evidence>
<accession>A0ABT6GVF0</accession>
<organism evidence="12 13">
    <name type="scientific">Mycolicibacterium gadium</name>
    <name type="common">Mycobacterium gadium</name>
    <dbReference type="NCBI Taxonomy" id="1794"/>
    <lineage>
        <taxon>Bacteria</taxon>
        <taxon>Bacillati</taxon>
        <taxon>Actinomycetota</taxon>
        <taxon>Actinomycetes</taxon>
        <taxon>Mycobacteriales</taxon>
        <taxon>Mycobacteriaceae</taxon>
        <taxon>Mycolicibacterium</taxon>
    </lineage>
</organism>
<name>A0ABT6GVF0_MYCGU</name>
<dbReference type="CDD" id="cd14014">
    <property type="entry name" value="STKc_PknB_like"/>
    <property type="match status" value="1"/>
</dbReference>
<keyword evidence="6" id="KW-0418">Kinase</keyword>
<dbReference type="Gene3D" id="3.30.200.20">
    <property type="entry name" value="Phosphorylase Kinase, domain 1"/>
    <property type="match status" value="1"/>
</dbReference>
<dbReference type="PANTHER" id="PTHR43289">
    <property type="entry name" value="MITOGEN-ACTIVATED PROTEIN KINASE KINASE KINASE 20-RELATED"/>
    <property type="match status" value="1"/>
</dbReference>
<dbReference type="PROSITE" id="PS00108">
    <property type="entry name" value="PROTEIN_KINASE_ST"/>
    <property type="match status" value="1"/>
</dbReference>
<keyword evidence="13" id="KW-1185">Reference proteome</keyword>
<feature type="compositionally biased region" description="Low complexity" evidence="9">
    <location>
        <begin position="340"/>
        <end position="363"/>
    </location>
</feature>
<feature type="region of interest" description="Disordered" evidence="9">
    <location>
        <begin position="340"/>
        <end position="388"/>
    </location>
</feature>
<dbReference type="Gene3D" id="1.10.510.10">
    <property type="entry name" value="Transferase(Phosphotransferase) domain 1"/>
    <property type="match status" value="1"/>
</dbReference>
<evidence type="ECO:0000256" key="8">
    <source>
        <dbReference type="PROSITE-ProRule" id="PRU10141"/>
    </source>
</evidence>
<evidence type="ECO:0000259" key="11">
    <source>
        <dbReference type="PROSITE" id="PS50011"/>
    </source>
</evidence>
<keyword evidence="4" id="KW-0732">Signal</keyword>
<evidence type="ECO:0000256" key="9">
    <source>
        <dbReference type="SAM" id="MobiDB-lite"/>
    </source>
</evidence>
<dbReference type="InterPro" id="IPR000719">
    <property type="entry name" value="Prot_kinase_dom"/>
</dbReference>
<protein>
    <recommendedName>
        <fullName evidence="1">non-specific serine/threonine protein kinase</fullName>
        <ecNumber evidence="1">2.7.11.1</ecNumber>
    </recommendedName>
</protein>
<keyword evidence="10" id="KW-0472">Membrane</keyword>
<evidence type="ECO:0000256" key="6">
    <source>
        <dbReference type="ARBA" id="ARBA00022777"/>
    </source>
</evidence>
<feature type="binding site" evidence="8">
    <location>
        <position position="38"/>
    </location>
    <ligand>
        <name>ATP</name>
        <dbReference type="ChEBI" id="CHEBI:30616"/>
    </ligand>
</feature>
<evidence type="ECO:0000256" key="7">
    <source>
        <dbReference type="ARBA" id="ARBA00022840"/>
    </source>
</evidence>
<keyword evidence="10" id="KW-1133">Transmembrane helix</keyword>
<dbReference type="SMART" id="SM00220">
    <property type="entry name" value="S_TKc"/>
    <property type="match status" value="1"/>
</dbReference>
<feature type="transmembrane region" description="Helical" evidence="10">
    <location>
        <begin position="314"/>
        <end position="336"/>
    </location>
</feature>
<dbReference type="PANTHER" id="PTHR43289:SF6">
    <property type="entry name" value="SERINE_THREONINE-PROTEIN KINASE NEKL-3"/>
    <property type="match status" value="1"/>
</dbReference>
<gene>
    <name evidence="12" type="ORF">MNO81_23415</name>
</gene>
<evidence type="ECO:0000256" key="3">
    <source>
        <dbReference type="ARBA" id="ARBA00022679"/>
    </source>
</evidence>
<dbReference type="SUPFAM" id="SSF56112">
    <property type="entry name" value="Protein kinase-like (PK-like)"/>
    <property type="match status" value="1"/>
</dbReference>
<dbReference type="Gene3D" id="3.40.1000.10">
    <property type="entry name" value="Mog1/PsbP, alpha/beta/alpha sandwich"/>
    <property type="match status" value="1"/>
</dbReference>
<dbReference type="PROSITE" id="PS00107">
    <property type="entry name" value="PROTEIN_KINASE_ATP"/>
    <property type="match status" value="1"/>
</dbReference>
<keyword evidence="3" id="KW-0808">Transferase</keyword>
<proteinExistence type="predicted"/>
<evidence type="ECO:0000256" key="4">
    <source>
        <dbReference type="ARBA" id="ARBA00022729"/>
    </source>
</evidence>
<evidence type="ECO:0000313" key="12">
    <source>
        <dbReference type="EMBL" id="MDG5485753.1"/>
    </source>
</evidence>
<keyword evidence="5 8" id="KW-0547">Nucleotide-binding</keyword>
<dbReference type="Proteomes" id="UP001154266">
    <property type="component" value="Unassembled WGS sequence"/>
</dbReference>
<feature type="domain" description="Protein kinase" evidence="11">
    <location>
        <begin position="9"/>
        <end position="268"/>
    </location>
</feature>
<dbReference type="InterPro" id="IPR019674">
    <property type="entry name" value="Lipoprotein_LpqN/LpqT-like"/>
</dbReference>
<dbReference type="RefSeq" id="WP_278223071.1">
    <property type="nucleotide sequence ID" value="NZ_JAKZMO010000024.1"/>
</dbReference>
<dbReference type="InterPro" id="IPR008271">
    <property type="entry name" value="Ser/Thr_kinase_AS"/>
</dbReference>
<dbReference type="EC" id="2.7.11.1" evidence="1"/>
<dbReference type="InterPro" id="IPR011009">
    <property type="entry name" value="Kinase-like_dom_sf"/>
</dbReference>